<feature type="non-terminal residue" evidence="1">
    <location>
        <position position="90"/>
    </location>
</feature>
<dbReference type="Proteomes" id="UP000789405">
    <property type="component" value="Unassembled WGS sequence"/>
</dbReference>
<gene>
    <name evidence="1" type="ORF">DERYTH_LOCUS20580</name>
</gene>
<keyword evidence="2" id="KW-1185">Reference proteome</keyword>
<proteinExistence type="predicted"/>
<reference evidence="1" key="1">
    <citation type="submission" date="2021-06" db="EMBL/GenBank/DDBJ databases">
        <authorList>
            <person name="Kallberg Y."/>
            <person name="Tangrot J."/>
            <person name="Rosling A."/>
        </authorList>
    </citation>
    <scope>NUCLEOTIDE SEQUENCE</scope>
    <source>
        <strain evidence="1">MA453B</strain>
    </source>
</reference>
<protein>
    <submittedName>
        <fullName evidence="1">12202_t:CDS:1</fullName>
    </submittedName>
</protein>
<sequence>NITTNNLNEVVNEINENSISDKSDTKESDIDYRDYGICENVEIKIQTSETKMSDVIMSEIKKKWLVGLFASAGNPITQYQLFNIQSLKRK</sequence>
<name>A0A9N9JKU1_9GLOM</name>
<organism evidence="1 2">
    <name type="scientific">Dentiscutata erythropus</name>
    <dbReference type="NCBI Taxonomy" id="1348616"/>
    <lineage>
        <taxon>Eukaryota</taxon>
        <taxon>Fungi</taxon>
        <taxon>Fungi incertae sedis</taxon>
        <taxon>Mucoromycota</taxon>
        <taxon>Glomeromycotina</taxon>
        <taxon>Glomeromycetes</taxon>
        <taxon>Diversisporales</taxon>
        <taxon>Gigasporaceae</taxon>
        <taxon>Dentiscutata</taxon>
    </lineage>
</organism>
<evidence type="ECO:0000313" key="2">
    <source>
        <dbReference type="Proteomes" id="UP000789405"/>
    </source>
</evidence>
<evidence type="ECO:0000313" key="1">
    <source>
        <dbReference type="EMBL" id="CAG8786813.1"/>
    </source>
</evidence>
<dbReference type="EMBL" id="CAJVPY010024500">
    <property type="protein sequence ID" value="CAG8786813.1"/>
    <property type="molecule type" value="Genomic_DNA"/>
</dbReference>
<accession>A0A9N9JKU1</accession>
<dbReference type="AlphaFoldDB" id="A0A9N9JKU1"/>
<comment type="caution">
    <text evidence="1">The sequence shown here is derived from an EMBL/GenBank/DDBJ whole genome shotgun (WGS) entry which is preliminary data.</text>
</comment>